<feature type="transmembrane region" description="Helical" evidence="10">
    <location>
        <begin position="464"/>
        <end position="486"/>
    </location>
</feature>
<dbReference type="GO" id="GO:0097225">
    <property type="term" value="C:sperm midpiece"/>
    <property type="evidence" value="ECO:0007669"/>
    <property type="project" value="UniProtKB-ARBA"/>
</dbReference>
<evidence type="ECO:0000256" key="8">
    <source>
        <dbReference type="ARBA" id="ARBA00060429"/>
    </source>
</evidence>
<dbReference type="Pfam" id="PF02460">
    <property type="entry name" value="Patched"/>
    <property type="match status" value="1"/>
</dbReference>
<name>A0A9D3RWJ3_ANGAN</name>
<keyword evidence="2" id="KW-1003">Cell membrane</keyword>
<feature type="transmembrane region" description="Helical" evidence="10">
    <location>
        <begin position="391"/>
        <end position="414"/>
    </location>
</feature>
<comment type="function">
    <text evidence="7">May play a role in sperm development or sperm function. However, does not appear to have an essential role in spermatogenesis or male fertility.</text>
</comment>
<feature type="transmembrane region" description="Helical" evidence="10">
    <location>
        <begin position="360"/>
        <end position="379"/>
    </location>
</feature>
<feature type="transmembrane region" description="Helical" evidence="10">
    <location>
        <begin position="286"/>
        <end position="309"/>
    </location>
</feature>
<evidence type="ECO:0000256" key="3">
    <source>
        <dbReference type="ARBA" id="ARBA00022692"/>
    </source>
</evidence>
<evidence type="ECO:0000313" key="12">
    <source>
        <dbReference type="EMBL" id="KAG5841977.1"/>
    </source>
</evidence>
<dbReference type="InterPro" id="IPR003392">
    <property type="entry name" value="PTHD_SSD"/>
</dbReference>
<feature type="transmembrane region" description="Helical" evidence="10">
    <location>
        <begin position="29"/>
        <end position="49"/>
    </location>
</feature>
<dbReference type="Proteomes" id="UP001044222">
    <property type="component" value="Chromosome 9"/>
</dbReference>
<dbReference type="PANTHER" id="PTHR10796">
    <property type="entry name" value="PATCHED-RELATED"/>
    <property type="match status" value="1"/>
</dbReference>
<evidence type="ECO:0000256" key="4">
    <source>
        <dbReference type="ARBA" id="ARBA00022989"/>
    </source>
</evidence>
<keyword evidence="4 10" id="KW-1133">Transmembrane helix</keyword>
<dbReference type="InterPro" id="IPR051697">
    <property type="entry name" value="Patched_domain-protein"/>
</dbReference>
<keyword evidence="5 10" id="KW-0472">Membrane</keyword>
<evidence type="ECO:0000256" key="10">
    <source>
        <dbReference type="SAM" id="Phobius"/>
    </source>
</evidence>
<protein>
    <recommendedName>
        <fullName evidence="9">Patched domain-containing protein 3</fullName>
    </recommendedName>
</protein>
<dbReference type="GO" id="GO:0016020">
    <property type="term" value="C:membrane"/>
    <property type="evidence" value="ECO:0007669"/>
    <property type="project" value="InterPro"/>
</dbReference>
<dbReference type="EMBL" id="JAFIRN010000009">
    <property type="protein sequence ID" value="KAG5841977.1"/>
    <property type="molecule type" value="Genomic_DNA"/>
</dbReference>
<keyword evidence="13" id="KW-1185">Reference proteome</keyword>
<dbReference type="SUPFAM" id="SSF82866">
    <property type="entry name" value="Multidrug efflux transporter AcrB transmembrane domain"/>
    <property type="match status" value="2"/>
</dbReference>
<dbReference type="PROSITE" id="PS50156">
    <property type="entry name" value="SSD"/>
    <property type="match status" value="1"/>
</dbReference>
<reference evidence="12" key="1">
    <citation type="submission" date="2021-01" db="EMBL/GenBank/DDBJ databases">
        <title>A chromosome-scale assembly of European eel, Anguilla anguilla.</title>
        <authorList>
            <person name="Henkel C."/>
            <person name="Jong-Raadsen S.A."/>
            <person name="Dufour S."/>
            <person name="Weltzien F.-A."/>
            <person name="Palstra A.P."/>
            <person name="Pelster B."/>
            <person name="Spaink H.P."/>
            <person name="Van Den Thillart G.E."/>
            <person name="Jansen H."/>
            <person name="Zahm M."/>
            <person name="Klopp C."/>
            <person name="Cedric C."/>
            <person name="Louis A."/>
            <person name="Berthelot C."/>
            <person name="Parey E."/>
            <person name="Roest Crollius H."/>
            <person name="Montfort J."/>
            <person name="Robinson-Rechavi M."/>
            <person name="Bucao C."/>
            <person name="Bouchez O."/>
            <person name="Gislard M."/>
            <person name="Lluch J."/>
            <person name="Milhes M."/>
            <person name="Lampietro C."/>
            <person name="Lopez Roques C."/>
            <person name="Donnadieu C."/>
            <person name="Braasch I."/>
            <person name="Desvignes T."/>
            <person name="Postlethwait J."/>
            <person name="Bobe J."/>
            <person name="Guiguen Y."/>
            <person name="Dirks R."/>
        </authorList>
    </citation>
    <scope>NUCLEOTIDE SEQUENCE</scope>
    <source>
        <strain evidence="12">Tag_6206</strain>
        <tissue evidence="12">Liver</tissue>
    </source>
</reference>
<feature type="transmembrane region" description="Helical" evidence="10">
    <location>
        <begin position="256"/>
        <end position="274"/>
    </location>
</feature>
<keyword evidence="6" id="KW-0325">Glycoprotein</keyword>
<organism evidence="12 13">
    <name type="scientific">Anguilla anguilla</name>
    <name type="common">European freshwater eel</name>
    <name type="synonym">Muraena anguilla</name>
    <dbReference type="NCBI Taxonomy" id="7936"/>
    <lineage>
        <taxon>Eukaryota</taxon>
        <taxon>Metazoa</taxon>
        <taxon>Chordata</taxon>
        <taxon>Craniata</taxon>
        <taxon>Vertebrata</taxon>
        <taxon>Euteleostomi</taxon>
        <taxon>Actinopterygii</taxon>
        <taxon>Neopterygii</taxon>
        <taxon>Teleostei</taxon>
        <taxon>Anguilliformes</taxon>
        <taxon>Anguillidae</taxon>
        <taxon>Anguilla</taxon>
    </lineage>
</organism>
<comment type="subcellular location">
    <subcellularLocation>
        <location evidence="8">Cell projection</location>
        <location evidence="8">Cilium</location>
        <location evidence="8">Flagellum membrane</location>
        <topology evidence="8">Multi-pass membrane protein</topology>
    </subcellularLocation>
</comment>
<dbReference type="PANTHER" id="PTHR10796:SF60">
    <property type="entry name" value="PATCHED DOMAIN-CONTAINING PROTEIN 3"/>
    <property type="match status" value="1"/>
</dbReference>
<accession>A0A9D3RWJ3</accession>
<feature type="transmembrane region" description="Helical" evidence="10">
    <location>
        <begin position="565"/>
        <end position="590"/>
    </location>
</feature>
<feature type="transmembrane region" description="Helical" evidence="10">
    <location>
        <begin position="492"/>
        <end position="515"/>
    </location>
</feature>
<dbReference type="InterPro" id="IPR000731">
    <property type="entry name" value="SSD"/>
</dbReference>
<dbReference type="AlphaFoldDB" id="A0A9D3RWJ3"/>
<sequence>MAGCRTDCIEEPLSMSFGSLGRFIGRHPWWFLVIPTLVSVALGGGFYFLKDREANDIEEQFTPVNGPAKKERLFVQDNFPENDSVFSVQRLATEGAYASILAVSETNILRRAAFEEILSLYDDVMQISAGVDQRKYNDICATVQQNCYSNAILDIIGYNSSNIESINLTFPMYKSSSGFVFLGSAVGGVNESLIVEQAQAIRLFFYLQEKRPETYLWLKEFIKLFSGESKLKFKEVSVSYYTSISRQQEFEANSKTVIPLFAATYALAISFSIVSCLRLDNVRNKVWVATFGVFSAGLAVLSSFGLLLYVGVPFVMTVATAPFLILGIGVDDMFVLISYWQKTNVHDKVEDRLAETYKHAAVSITITTLTDVLAFYIGVMTPFGSVQSFCLYTGTAVLFCYIYSITFFGAILALNVPLLVYHPAFIFFDQYAVIVTNTIQNILVATAVMLVISLLLIPNPLCSLWVTFAIASVIVGVAGFMALWGVNLDSISMINLVICIGFSVDFSAHISYAFVSSSKSTVNEKATDALHSLGYPIVQGAVSTILGVVVLSVAESYIFRTFFKIMLLVISFGLVHGVVFIPVFLTFFGICSKSDR</sequence>
<comment type="similarity">
    <text evidence="1">Belongs to the patched family.</text>
</comment>
<comment type="caution">
    <text evidence="12">The sequence shown here is derived from an EMBL/GenBank/DDBJ whole genome shotgun (WGS) entry which is preliminary data.</text>
</comment>
<keyword evidence="3 10" id="KW-0812">Transmembrane</keyword>
<feature type="transmembrane region" description="Helical" evidence="10">
    <location>
        <begin position="434"/>
        <end position="457"/>
    </location>
</feature>
<evidence type="ECO:0000313" key="13">
    <source>
        <dbReference type="Proteomes" id="UP001044222"/>
    </source>
</evidence>
<evidence type="ECO:0000256" key="7">
    <source>
        <dbReference type="ARBA" id="ARBA00057027"/>
    </source>
</evidence>
<evidence type="ECO:0000256" key="2">
    <source>
        <dbReference type="ARBA" id="ARBA00022475"/>
    </source>
</evidence>
<evidence type="ECO:0000259" key="11">
    <source>
        <dbReference type="PROSITE" id="PS50156"/>
    </source>
</evidence>
<evidence type="ECO:0000256" key="9">
    <source>
        <dbReference type="ARBA" id="ARBA00074262"/>
    </source>
</evidence>
<dbReference type="Gene3D" id="1.20.1640.10">
    <property type="entry name" value="Multidrug efflux transporter AcrB transmembrane domain"/>
    <property type="match status" value="2"/>
</dbReference>
<feature type="transmembrane region" description="Helical" evidence="10">
    <location>
        <begin position="536"/>
        <end position="559"/>
    </location>
</feature>
<proteinExistence type="inferred from homology"/>
<feature type="domain" description="SSD" evidence="11">
    <location>
        <begin position="257"/>
        <end position="414"/>
    </location>
</feature>
<evidence type="ECO:0000256" key="1">
    <source>
        <dbReference type="ARBA" id="ARBA00005585"/>
    </source>
</evidence>
<evidence type="ECO:0000256" key="5">
    <source>
        <dbReference type="ARBA" id="ARBA00023136"/>
    </source>
</evidence>
<dbReference type="FunFam" id="1.20.1640.10:FF:000013">
    <property type="entry name" value="PaTched Related family"/>
    <property type="match status" value="1"/>
</dbReference>
<feature type="transmembrane region" description="Helical" evidence="10">
    <location>
        <begin position="321"/>
        <end position="340"/>
    </location>
</feature>
<evidence type="ECO:0000256" key="6">
    <source>
        <dbReference type="ARBA" id="ARBA00023180"/>
    </source>
</evidence>
<gene>
    <name evidence="12" type="ORF">ANANG_G00172800</name>
</gene>